<name>A0A100WI43_MYCCR</name>
<reference evidence="4" key="1">
    <citation type="journal article" date="2016" name="Genome Announc.">
        <title>Draft Genome Sequences of Five Rapidly Growing Mycobacterium Species, M. thermoresistibile, M. fortuitum subsp. acetamidolyticum, M. canariasense, M. brisbanense, and M. novocastrense.</title>
        <authorList>
            <person name="Katahira K."/>
            <person name="Ogura Y."/>
            <person name="Gotoh Y."/>
            <person name="Hayashi T."/>
        </authorList>
    </citation>
    <scope>NUCLEOTIDE SEQUENCE [LARGE SCALE GENOMIC DNA]</scope>
    <source>
        <strain evidence="4">JCM15298</strain>
    </source>
</reference>
<organism evidence="3 4">
    <name type="scientific">Mycolicibacterium canariasense</name>
    <name type="common">Mycobacterium canariasense</name>
    <dbReference type="NCBI Taxonomy" id="228230"/>
    <lineage>
        <taxon>Bacteria</taxon>
        <taxon>Bacillati</taxon>
        <taxon>Actinomycetota</taxon>
        <taxon>Actinomycetes</taxon>
        <taxon>Mycobacteriales</taxon>
        <taxon>Mycobacteriaceae</taxon>
        <taxon>Mycolicibacterium</taxon>
    </lineage>
</organism>
<evidence type="ECO:0000313" key="3">
    <source>
        <dbReference type="EMBL" id="GAS98721.1"/>
    </source>
</evidence>
<feature type="coiled-coil region" evidence="1">
    <location>
        <begin position="36"/>
        <end position="84"/>
    </location>
</feature>
<evidence type="ECO:0000313" key="4">
    <source>
        <dbReference type="Proteomes" id="UP000069443"/>
    </source>
</evidence>
<comment type="caution">
    <text evidence="3">The sequence shown here is derived from an EMBL/GenBank/DDBJ whole genome shotgun (WGS) entry which is preliminary data.</text>
</comment>
<feature type="region of interest" description="Disordered" evidence="2">
    <location>
        <begin position="1"/>
        <end position="20"/>
    </location>
</feature>
<feature type="compositionally biased region" description="Polar residues" evidence="2">
    <location>
        <begin position="1"/>
        <end position="19"/>
    </location>
</feature>
<dbReference type="RefSeq" id="WP_230021191.1">
    <property type="nucleotide sequence ID" value="NZ_BCSY01000088.1"/>
</dbReference>
<accession>A0A100WI43</accession>
<evidence type="ECO:0000256" key="2">
    <source>
        <dbReference type="SAM" id="MobiDB-lite"/>
    </source>
</evidence>
<dbReference type="Proteomes" id="UP000069443">
    <property type="component" value="Unassembled WGS sequence"/>
</dbReference>
<protein>
    <submittedName>
        <fullName evidence="3">Uncharacterized protein</fullName>
    </submittedName>
</protein>
<evidence type="ECO:0000256" key="1">
    <source>
        <dbReference type="SAM" id="Coils"/>
    </source>
</evidence>
<dbReference type="STRING" id="228230.RMCC_5686"/>
<sequence>MTDTYTDNSTDSFTSSGVATDSAAVEDPAAILTDGLNRLEELRSFHEQAVSDLEEGRADGRERIAALQAEIDAENAKLNDVVIEAATAFNEESARLIDTGWATPKVLASRGLATIRVPKKA</sequence>
<keyword evidence="1" id="KW-0175">Coiled coil</keyword>
<gene>
    <name evidence="3" type="ORF">RMCC_5686</name>
</gene>
<dbReference type="AlphaFoldDB" id="A0A100WI43"/>
<keyword evidence="4" id="KW-1185">Reference proteome</keyword>
<proteinExistence type="predicted"/>
<reference evidence="4" key="2">
    <citation type="submission" date="2016-02" db="EMBL/GenBank/DDBJ databases">
        <title>Draft genome sequence of five rapidly growing Mycobacterium species.</title>
        <authorList>
            <person name="Katahira K."/>
            <person name="Gotou Y."/>
            <person name="Iida K."/>
            <person name="Ogura Y."/>
            <person name="Hayashi T."/>
        </authorList>
    </citation>
    <scope>NUCLEOTIDE SEQUENCE [LARGE SCALE GENOMIC DNA]</scope>
    <source>
        <strain evidence="4">JCM15298</strain>
    </source>
</reference>
<dbReference type="EMBL" id="BCSY01000088">
    <property type="protein sequence ID" value="GAS98721.1"/>
    <property type="molecule type" value="Genomic_DNA"/>
</dbReference>